<dbReference type="Gene3D" id="1.25.40.20">
    <property type="entry name" value="Ankyrin repeat-containing domain"/>
    <property type="match status" value="1"/>
</dbReference>
<comment type="caution">
    <text evidence="4">The sequence shown here is derived from an EMBL/GenBank/DDBJ whole genome shotgun (WGS) entry which is preliminary data.</text>
</comment>
<dbReference type="EMBL" id="JAPQKH010000001">
    <property type="protein sequence ID" value="KAJ5115886.1"/>
    <property type="molecule type" value="Genomic_DNA"/>
</dbReference>
<evidence type="ECO:0000256" key="1">
    <source>
        <dbReference type="ARBA" id="ARBA00022737"/>
    </source>
</evidence>
<accession>A0A9W9GBQ2</accession>
<reference evidence="4" key="2">
    <citation type="journal article" date="2023" name="IMA Fungus">
        <title>Comparative genomic study of the Penicillium genus elucidates a diverse pangenome and 15 lateral gene transfer events.</title>
        <authorList>
            <person name="Petersen C."/>
            <person name="Sorensen T."/>
            <person name="Nielsen M.R."/>
            <person name="Sondergaard T.E."/>
            <person name="Sorensen J.L."/>
            <person name="Fitzpatrick D.A."/>
            <person name="Frisvad J.C."/>
            <person name="Nielsen K.L."/>
        </authorList>
    </citation>
    <scope>NUCLEOTIDE SEQUENCE</scope>
    <source>
        <strain evidence="4">IBT 30069</strain>
    </source>
</reference>
<dbReference type="Pfam" id="PF00023">
    <property type="entry name" value="Ank"/>
    <property type="match status" value="1"/>
</dbReference>
<dbReference type="PROSITE" id="PS50088">
    <property type="entry name" value="ANK_REPEAT"/>
    <property type="match status" value="1"/>
</dbReference>
<sequence length="778" mass="87914">MDPISITGLVLDVGHIIASLIQYTKSVQGAKTDMRKLSEELFALRGILDHLAAQSSSEPPAYEKVQSESETPSLFNEEVMNRVLQTTKEFLETLMKDLEPAETTFKGLKQKLKWPFTQEKIEGHLTRLERVKSWLILVLTADHAAVEKDLQREIGSLARSLTEDLRIREQERNQKANQELFEWMAPVSPANSHLRANEKYQIASGKWFIGGHLKHWLRYGDKNLFFVVGKSGTGKTTLFAQSVDEIVSLASKDKTLSFAYFYCSMSNAASQIPENILGSIVAQLSGNDTTILDKIRSTYNDIPKSQAHKRPVDISALEEAIIQHASGKTRVVFFIDAINEGQDPRKIELMLLRIARLSPNIRIVVTTTSTMVSPREVEMLNLDAATMSGDIKAYIDYRLQSDEAMRGLKPDFKREIRTKLLESADGSFRWTQLSMDNLCTQRTARSMRGALRNLPGTLREMYASTLERVSMEDRHFVREALFWLSFAQDHLFANEQLTLDVLNEAVVLDDDCTTLDEDMMLVPAHVLLDICQGLITQDQSGYVTLAHSSIKEFLTSDWIKKSHVSYFSLDPSTANVRITRKCLVYLCLDNFKSGYTSRQEIFRRIKQYSCLKYAAFVWPKYAAASKLGEAERNLIRKFFDTRHLPRQGNFGAWMQTLLPGVDEQIIATTHPLYYAASFGMESVVKMILEFDPNVDINAGGGRVGATAVFAASNRQQFETVDLLLRAGADPTIPDPGTGFTVFNLSKMSKWSGLREPLSRWLSGKDAKLQDEYRLKFGL</sequence>
<evidence type="ECO:0000313" key="4">
    <source>
        <dbReference type="EMBL" id="KAJ5115886.1"/>
    </source>
</evidence>
<dbReference type="SUPFAM" id="SSF48403">
    <property type="entry name" value="Ankyrin repeat"/>
    <property type="match status" value="1"/>
</dbReference>
<feature type="domain" description="Nephrocystin 3-like N-terminal" evidence="3">
    <location>
        <begin position="204"/>
        <end position="366"/>
    </location>
</feature>
<dbReference type="SUPFAM" id="SSF52540">
    <property type="entry name" value="P-loop containing nucleoside triphosphate hydrolases"/>
    <property type="match status" value="1"/>
</dbReference>
<protein>
    <recommendedName>
        <fullName evidence="3">Nephrocystin 3-like N-terminal domain-containing protein</fullName>
    </recommendedName>
</protein>
<dbReference type="InterPro" id="IPR036770">
    <property type="entry name" value="Ankyrin_rpt-contain_sf"/>
</dbReference>
<dbReference type="InterPro" id="IPR002110">
    <property type="entry name" value="Ankyrin_rpt"/>
</dbReference>
<dbReference type="AlphaFoldDB" id="A0A9W9GBQ2"/>
<dbReference type="Proteomes" id="UP001149165">
    <property type="component" value="Unassembled WGS sequence"/>
</dbReference>
<feature type="repeat" description="ANK" evidence="2">
    <location>
        <begin position="703"/>
        <end position="735"/>
    </location>
</feature>
<organism evidence="4 5">
    <name type="scientific">Penicillium angulare</name>
    <dbReference type="NCBI Taxonomy" id="116970"/>
    <lineage>
        <taxon>Eukaryota</taxon>
        <taxon>Fungi</taxon>
        <taxon>Dikarya</taxon>
        <taxon>Ascomycota</taxon>
        <taxon>Pezizomycotina</taxon>
        <taxon>Eurotiomycetes</taxon>
        <taxon>Eurotiomycetidae</taxon>
        <taxon>Eurotiales</taxon>
        <taxon>Aspergillaceae</taxon>
        <taxon>Penicillium</taxon>
    </lineage>
</organism>
<dbReference type="OrthoDB" id="1577640at2759"/>
<keyword evidence="2" id="KW-0040">ANK repeat</keyword>
<evidence type="ECO:0000313" key="5">
    <source>
        <dbReference type="Proteomes" id="UP001149165"/>
    </source>
</evidence>
<dbReference type="PANTHER" id="PTHR10039:SF16">
    <property type="entry name" value="GPI INOSITOL-DEACYLASE"/>
    <property type="match status" value="1"/>
</dbReference>
<name>A0A9W9GBQ2_9EURO</name>
<dbReference type="Pfam" id="PF24883">
    <property type="entry name" value="NPHP3_N"/>
    <property type="match status" value="1"/>
</dbReference>
<dbReference type="SMART" id="SM00248">
    <property type="entry name" value="ANK"/>
    <property type="match status" value="2"/>
</dbReference>
<keyword evidence="1" id="KW-0677">Repeat</keyword>
<evidence type="ECO:0000256" key="2">
    <source>
        <dbReference type="PROSITE-ProRule" id="PRU00023"/>
    </source>
</evidence>
<gene>
    <name evidence="4" type="ORF">N7456_000234</name>
</gene>
<dbReference type="PANTHER" id="PTHR10039">
    <property type="entry name" value="AMELOGENIN"/>
    <property type="match status" value="1"/>
</dbReference>
<keyword evidence="5" id="KW-1185">Reference proteome</keyword>
<proteinExistence type="predicted"/>
<dbReference type="InterPro" id="IPR027417">
    <property type="entry name" value="P-loop_NTPase"/>
</dbReference>
<reference evidence="4" key="1">
    <citation type="submission" date="2022-11" db="EMBL/GenBank/DDBJ databases">
        <authorList>
            <person name="Petersen C."/>
        </authorList>
    </citation>
    <scope>NUCLEOTIDE SEQUENCE</scope>
    <source>
        <strain evidence="4">IBT 30069</strain>
    </source>
</reference>
<dbReference type="Gene3D" id="3.40.50.300">
    <property type="entry name" value="P-loop containing nucleotide triphosphate hydrolases"/>
    <property type="match status" value="1"/>
</dbReference>
<dbReference type="InterPro" id="IPR056884">
    <property type="entry name" value="NPHP3-like_N"/>
</dbReference>
<evidence type="ECO:0000259" key="3">
    <source>
        <dbReference type="Pfam" id="PF24883"/>
    </source>
</evidence>